<keyword evidence="10" id="KW-0472">Membrane</keyword>
<gene>
    <name evidence="18" type="primary">At4g31140_2</name>
    <name evidence="18" type="ORF">g.53053</name>
</gene>
<evidence type="ECO:0000259" key="17">
    <source>
        <dbReference type="SMART" id="SM00768"/>
    </source>
</evidence>
<accession>A0A1D1XFN9</accession>
<keyword evidence="12" id="KW-0325">Glycoprotein</keyword>
<name>A0A1D1XFN9_9ARAE</name>
<dbReference type="PANTHER" id="PTHR32227">
    <property type="entry name" value="GLUCAN ENDO-1,3-BETA-GLUCOSIDASE BG1-RELATED-RELATED"/>
    <property type="match status" value="1"/>
</dbReference>
<dbReference type="InterPro" id="IPR044965">
    <property type="entry name" value="Glyco_hydro_17_plant"/>
</dbReference>
<keyword evidence="6" id="KW-0336">GPI-anchor</keyword>
<evidence type="ECO:0000256" key="9">
    <source>
        <dbReference type="ARBA" id="ARBA00022821"/>
    </source>
</evidence>
<sequence length="495" mass="53153">MGGRLLLVVVILMVMVVTAAEGVVQVGFNWGLKSFQPLPAEVVVRLLRDNGVSKVKLFEAEPRALRALGKSGIQVMVGIPNELLAPMAASVSTAVTWVMQNVSTYVSKYGVDIGYVAVGNEPFLKTYKGMYQETTFPALQNVQAALIKAGLSQQVKVTVPLNADVYQSDSNLPSGGDFRPDIRSLMLSIVRFLLDNNGPLTINIYPFLSLYADPNFPIDYAFFDGSASPVLDGPVAYTNVFEANYDTLLWALDKHGLSSARVIVGEIGWPTDGNPHANPDSARRFNQGLLDRVIRGQGTPKRPSPPPDIYLFGLLDEDAKSVDPGDFERHWGVFYYDGTPKYPLSLDAARPQLLPAKGVRYLDRRWCVLSPEVGPSDPNVAASMDYACGIADCTSLGQGSSCGGLDARGKASYAFNQFFQVANQQKGACSFSNLSTVTTTDPSPPEGLCKFKIAIDATTRVAAAPRSSSASSSPLISYGASALLLASVLCSSLLL</sequence>
<evidence type="ECO:0000256" key="1">
    <source>
        <dbReference type="ARBA" id="ARBA00000382"/>
    </source>
</evidence>
<evidence type="ECO:0000256" key="11">
    <source>
        <dbReference type="ARBA" id="ARBA00023157"/>
    </source>
</evidence>
<dbReference type="SUPFAM" id="SSF51445">
    <property type="entry name" value="(Trans)glycosidases"/>
    <property type="match status" value="1"/>
</dbReference>
<feature type="signal peptide" evidence="16">
    <location>
        <begin position="1"/>
        <end position="19"/>
    </location>
</feature>
<dbReference type="EMBL" id="GDJX01026703">
    <property type="protein sequence ID" value="JAT41233.1"/>
    <property type="molecule type" value="Transcribed_RNA"/>
</dbReference>
<protein>
    <recommendedName>
        <fullName evidence="4">glucan endo-1,3-beta-D-glucosidase</fullName>
        <ecNumber evidence="4">3.2.1.39</ecNumber>
    </recommendedName>
</protein>
<keyword evidence="8" id="KW-0378">Hydrolase</keyword>
<dbReference type="GO" id="GO:0042973">
    <property type="term" value="F:glucan endo-1,3-beta-D-glucosidase activity"/>
    <property type="evidence" value="ECO:0007669"/>
    <property type="project" value="UniProtKB-EC"/>
</dbReference>
<dbReference type="EC" id="3.2.1.39" evidence="4"/>
<dbReference type="GO" id="GO:0005886">
    <property type="term" value="C:plasma membrane"/>
    <property type="evidence" value="ECO:0007669"/>
    <property type="project" value="UniProtKB-SubCell"/>
</dbReference>
<evidence type="ECO:0000256" key="6">
    <source>
        <dbReference type="ARBA" id="ARBA00022622"/>
    </source>
</evidence>
<evidence type="ECO:0000256" key="2">
    <source>
        <dbReference type="ARBA" id="ARBA00004609"/>
    </source>
</evidence>
<organism evidence="18">
    <name type="scientific">Anthurium amnicola</name>
    <dbReference type="NCBI Taxonomy" id="1678845"/>
    <lineage>
        <taxon>Eukaryota</taxon>
        <taxon>Viridiplantae</taxon>
        <taxon>Streptophyta</taxon>
        <taxon>Embryophyta</taxon>
        <taxon>Tracheophyta</taxon>
        <taxon>Spermatophyta</taxon>
        <taxon>Magnoliopsida</taxon>
        <taxon>Liliopsida</taxon>
        <taxon>Araceae</taxon>
        <taxon>Pothoideae</taxon>
        <taxon>Potheae</taxon>
        <taxon>Anthurium</taxon>
    </lineage>
</organism>
<evidence type="ECO:0000256" key="7">
    <source>
        <dbReference type="ARBA" id="ARBA00022729"/>
    </source>
</evidence>
<keyword evidence="14" id="KW-0326">Glycosidase</keyword>
<evidence type="ECO:0000256" key="3">
    <source>
        <dbReference type="ARBA" id="ARBA00008773"/>
    </source>
</evidence>
<dbReference type="InterPro" id="IPR017853">
    <property type="entry name" value="GH"/>
</dbReference>
<evidence type="ECO:0000256" key="8">
    <source>
        <dbReference type="ARBA" id="ARBA00022801"/>
    </source>
</evidence>
<dbReference type="GO" id="GO:0006952">
    <property type="term" value="P:defense response"/>
    <property type="evidence" value="ECO:0007669"/>
    <property type="project" value="UniProtKB-KW"/>
</dbReference>
<comment type="catalytic activity">
    <reaction evidence="1">
        <text>Hydrolysis of (1-&gt;3)-beta-D-glucosidic linkages in (1-&gt;3)-beta-D-glucans.</text>
        <dbReference type="EC" id="3.2.1.39"/>
    </reaction>
</comment>
<comment type="similarity">
    <text evidence="3 15">Belongs to the glycosyl hydrolase 17 family.</text>
</comment>
<dbReference type="GO" id="GO:0005975">
    <property type="term" value="P:carbohydrate metabolic process"/>
    <property type="evidence" value="ECO:0007669"/>
    <property type="project" value="InterPro"/>
</dbReference>
<dbReference type="InterPro" id="IPR012946">
    <property type="entry name" value="X8"/>
</dbReference>
<dbReference type="InterPro" id="IPR000490">
    <property type="entry name" value="Glyco_hydro_17"/>
</dbReference>
<keyword evidence="7 16" id="KW-0732">Signal</keyword>
<evidence type="ECO:0000256" key="10">
    <source>
        <dbReference type="ARBA" id="ARBA00023136"/>
    </source>
</evidence>
<evidence type="ECO:0000313" key="18">
    <source>
        <dbReference type="EMBL" id="JAT41233.1"/>
    </source>
</evidence>
<feature type="domain" description="X8" evidence="17">
    <location>
        <begin position="365"/>
        <end position="451"/>
    </location>
</feature>
<dbReference type="Pfam" id="PF07983">
    <property type="entry name" value="X8"/>
    <property type="match status" value="1"/>
</dbReference>
<evidence type="ECO:0000256" key="13">
    <source>
        <dbReference type="ARBA" id="ARBA00023288"/>
    </source>
</evidence>
<dbReference type="Gene3D" id="1.20.58.1040">
    <property type="match status" value="1"/>
</dbReference>
<comment type="subcellular location">
    <subcellularLocation>
        <location evidence="2">Cell membrane</location>
        <topology evidence="2">Lipid-anchor</topology>
        <topology evidence="2">GPI-anchor</topology>
    </subcellularLocation>
</comment>
<dbReference type="FunFam" id="3.20.20.80:FF:000008">
    <property type="entry name" value="Glucan endo-1,3-beta-glucosidase 5"/>
    <property type="match status" value="1"/>
</dbReference>
<keyword evidence="13" id="KW-0449">Lipoprotein</keyword>
<reference evidence="18" key="1">
    <citation type="submission" date="2015-07" db="EMBL/GenBank/DDBJ databases">
        <title>Transcriptome Assembly of Anthurium amnicola.</title>
        <authorList>
            <person name="Suzuki J."/>
        </authorList>
    </citation>
    <scope>NUCLEOTIDE SEQUENCE</scope>
</reference>
<dbReference type="FunFam" id="1.20.58.1040:FF:000002">
    <property type="entry name" value="Glucan endo-1,3-beta-glucosidase 8"/>
    <property type="match status" value="1"/>
</dbReference>
<evidence type="ECO:0000256" key="5">
    <source>
        <dbReference type="ARBA" id="ARBA00022475"/>
    </source>
</evidence>
<dbReference type="Pfam" id="PF00332">
    <property type="entry name" value="Glyco_hydro_17"/>
    <property type="match status" value="1"/>
</dbReference>
<evidence type="ECO:0000256" key="12">
    <source>
        <dbReference type="ARBA" id="ARBA00023180"/>
    </source>
</evidence>
<feature type="chain" id="PRO_5008899427" description="glucan endo-1,3-beta-D-glucosidase" evidence="16">
    <location>
        <begin position="20"/>
        <end position="495"/>
    </location>
</feature>
<evidence type="ECO:0000256" key="4">
    <source>
        <dbReference type="ARBA" id="ARBA00012780"/>
    </source>
</evidence>
<evidence type="ECO:0000256" key="16">
    <source>
        <dbReference type="SAM" id="SignalP"/>
    </source>
</evidence>
<dbReference type="SMART" id="SM00768">
    <property type="entry name" value="X8"/>
    <property type="match status" value="1"/>
</dbReference>
<keyword evidence="9" id="KW-0611">Plant defense</keyword>
<dbReference type="AlphaFoldDB" id="A0A1D1XFN9"/>
<proteinExistence type="inferred from homology"/>
<evidence type="ECO:0000256" key="15">
    <source>
        <dbReference type="RuleBase" id="RU004335"/>
    </source>
</evidence>
<keyword evidence="5" id="KW-1003">Cell membrane</keyword>
<evidence type="ECO:0000256" key="14">
    <source>
        <dbReference type="ARBA" id="ARBA00023295"/>
    </source>
</evidence>
<dbReference type="GO" id="GO:0098552">
    <property type="term" value="C:side of membrane"/>
    <property type="evidence" value="ECO:0007669"/>
    <property type="project" value="UniProtKB-KW"/>
</dbReference>
<dbReference type="Gene3D" id="3.20.20.80">
    <property type="entry name" value="Glycosidases"/>
    <property type="match status" value="1"/>
</dbReference>
<keyword evidence="11" id="KW-1015">Disulfide bond</keyword>